<reference evidence="1" key="1">
    <citation type="submission" date="2014-05" db="EMBL/GenBank/DDBJ databases">
        <authorList>
            <person name="Chronopoulou M."/>
        </authorList>
    </citation>
    <scope>NUCLEOTIDE SEQUENCE</scope>
    <source>
        <tissue evidence="1">Whole organism</tissue>
    </source>
</reference>
<organism evidence="1">
    <name type="scientific">Lepeophtheirus salmonis</name>
    <name type="common">Salmon louse</name>
    <name type="synonym">Caligus salmonis</name>
    <dbReference type="NCBI Taxonomy" id="72036"/>
    <lineage>
        <taxon>Eukaryota</taxon>
        <taxon>Metazoa</taxon>
        <taxon>Ecdysozoa</taxon>
        <taxon>Arthropoda</taxon>
        <taxon>Crustacea</taxon>
        <taxon>Multicrustacea</taxon>
        <taxon>Hexanauplia</taxon>
        <taxon>Copepoda</taxon>
        <taxon>Siphonostomatoida</taxon>
        <taxon>Caligidae</taxon>
        <taxon>Lepeophtheirus</taxon>
    </lineage>
</organism>
<proteinExistence type="predicted"/>
<dbReference type="AlphaFoldDB" id="A0A0K2UKT3"/>
<sequence>MTSKVDLDLTFLMGRILSLFISSETHSPSSYIQEDLTGNSDDSREGTTNDFHPCFYMNDIYSVYYDDWRSVDSFDEMIQRRDPTLHISNPDLIIYFDMEDEDDESEIDFEEDIELGELNGVINHFIECYSPMKTFCNGFSRPH</sequence>
<dbReference type="EMBL" id="HACA01021477">
    <property type="protein sequence ID" value="CDW38838.1"/>
    <property type="molecule type" value="Transcribed_RNA"/>
</dbReference>
<evidence type="ECO:0000313" key="1">
    <source>
        <dbReference type="EMBL" id="CDW38838.1"/>
    </source>
</evidence>
<accession>A0A0K2UKT3</accession>
<protein>
    <submittedName>
        <fullName evidence="1">Uncharacterized protein</fullName>
    </submittedName>
</protein>
<name>A0A0K2UKT3_LEPSM</name>